<dbReference type="Proteomes" id="UP001597525">
    <property type="component" value="Unassembled WGS sequence"/>
</dbReference>
<dbReference type="EMBL" id="JBHUPB010000015">
    <property type="protein sequence ID" value="MFD2969991.1"/>
    <property type="molecule type" value="Genomic_DNA"/>
</dbReference>
<keyword evidence="1" id="KW-0732">Signal</keyword>
<name>A0ABW6BNY4_9SPHI</name>
<feature type="signal peptide" evidence="1">
    <location>
        <begin position="1"/>
        <end position="19"/>
    </location>
</feature>
<evidence type="ECO:0000313" key="3">
    <source>
        <dbReference type="Proteomes" id="UP001597525"/>
    </source>
</evidence>
<proteinExistence type="predicted"/>
<organism evidence="2 3">
    <name type="scientific">Sphingobacterium bambusae</name>
    <dbReference type="NCBI Taxonomy" id="662858"/>
    <lineage>
        <taxon>Bacteria</taxon>
        <taxon>Pseudomonadati</taxon>
        <taxon>Bacteroidota</taxon>
        <taxon>Sphingobacteriia</taxon>
        <taxon>Sphingobacteriales</taxon>
        <taxon>Sphingobacteriaceae</taxon>
        <taxon>Sphingobacterium</taxon>
    </lineage>
</organism>
<feature type="chain" id="PRO_5046244539" description="Outer membrane protein beta-barrel domain-containing protein" evidence="1">
    <location>
        <begin position="20"/>
        <end position="214"/>
    </location>
</feature>
<dbReference type="Gene3D" id="2.40.160.20">
    <property type="match status" value="1"/>
</dbReference>
<sequence length="214" mass="24061">MKYFLFITLFFCATSTSFAQQKFIISTHVGFNNNHKVTLQDGFEESTNIENRTIISPRFAYRINRALALGLSYQFSRITSQLDQGGSYYNLRSINNMHAAGLFIQPYLYDNGKIAVFLEGDIYIGRSKSKLEHDGDANIQLSSPKSNLYTMAAHAGARYNFYKGLGLEARLNHLLSYNTVKHLDIDGNETGNSRSFTAFNDILGNVSLGLSFSF</sequence>
<accession>A0ABW6BNY4</accession>
<evidence type="ECO:0008006" key="4">
    <source>
        <dbReference type="Google" id="ProtNLM"/>
    </source>
</evidence>
<reference evidence="3" key="1">
    <citation type="journal article" date="2019" name="Int. J. Syst. Evol. Microbiol.">
        <title>The Global Catalogue of Microorganisms (GCM) 10K type strain sequencing project: providing services to taxonomists for standard genome sequencing and annotation.</title>
        <authorList>
            <consortium name="The Broad Institute Genomics Platform"/>
            <consortium name="The Broad Institute Genome Sequencing Center for Infectious Disease"/>
            <person name="Wu L."/>
            <person name="Ma J."/>
        </authorList>
    </citation>
    <scope>NUCLEOTIDE SEQUENCE [LARGE SCALE GENOMIC DNA]</scope>
    <source>
        <strain evidence="3">KCTC 22814</strain>
    </source>
</reference>
<comment type="caution">
    <text evidence="2">The sequence shown here is derived from an EMBL/GenBank/DDBJ whole genome shotgun (WGS) entry which is preliminary data.</text>
</comment>
<protein>
    <recommendedName>
        <fullName evidence="4">Outer membrane protein beta-barrel domain-containing protein</fullName>
    </recommendedName>
</protein>
<keyword evidence="3" id="KW-1185">Reference proteome</keyword>
<dbReference type="SUPFAM" id="SSF56925">
    <property type="entry name" value="OMPA-like"/>
    <property type="match status" value="1"/>
</dbReference>
<dbReference type="RefSeq" id="WP_320183474.1">
    <property type="nucleotide sequence ID" value="NZ_CP138332.1"/>
</dbReference>
<dbReference type="InterPro" id="IPR011250">
    <property type="entry name" value="OMP/PagP_B-barrel"/>
</dbReference>
<evidence type="ECO:0000256" key="1">
    <source>
        <dbReference type="SAM" id="SignalP"/>
    </source>
</evidence>
<evidence type="ECO:0000313" key="2">
    <source>
        <dbReference type="EMBL" id="MFD2969991.1"/>
    </source>
</evidence>
<gene>
    <name evidence="2" type="ORF">ACFS7Y_21555</name>
</gene>